<reference evidence="2" key="1">
    <citation type="submission" date="2016-04" db="EMBL/GenBank/DDBJ databases">
        <title>Cephalotus genome sequencing.</title>
        <authorList>
            <person name="Fukushima K."/>
            <person name="Hasebe M."/>
            <person name="Fang X."/>
        </authorList>
    </citation>
    <scope>NUCLEOTIDE SEQUENCE [LARGE SCALE GENOMIC DNA]</scope>
    <source>
        <strain evidence="2">cv. St1</strain>
    </source>
</reference>
<accession>A0A1Q3D9W3</accession>
<evidence type="ECO:0000313" key="1">
    <source>
        <dbReference type="EMBL" id="GAV89103.1"/>
    </source>
</evidence>
<gene>
    <name evidence="1" type="ORF">CFOL_v3_32523</name>
</gene>
<keyword evidence="2" id="KW-1185">Reference proteome</keyword>
<protein>
    <submittedName>
        <fullName evidence="1">Uncharacterized protein</fullName>
    </submittedName>
</protein>
<evidence type="ECO:0000313" key="2">
    <source>
        <dbReference type="Proteomes" id="UP000187406"/>
    </source>
</evidence>
<dbReference type="InParanoid" id="A0A1Q3D9W3"/>
<dbReference type="Proteomes" id="UP000187406">
    <property type="component" value="Unassembled WGS sequence"/>
</dbReference>
<dbReference type="EMBL" id="BDDD01005241">
    <property type="protein sequence ID" value="GAV89103.1"/>
    <property type="molecule type" value="Genomic_DNA"/>
</dbReference>
<proteinExistence type="predicted"/>
<comment type="caution">
    <text evidence="1">The sequence shown here is derived from an EMBL/GenBank/DDBJ whole genome shotgun (WGS) entry which is preliminary data.</text>
</comment>
<feature type="non-terminal residue" evidence="1">
    <location>
        <position position="1"/>
    </location>
</feature>
<organism evidence="1 2">
    <name type="scientific">Cephalotus follicularis</name>
    <name type="common">Albany pitcher plant</name>
    <dbReference type="NCBI Taxonomy" id="3775"/>
    <lineage>
        <taxon>Eukaryota</taxon>
        <taxon>Viridiplantae</taxon>
        <taxon>Streptophyta</taxon>
        <taxon>Embryophyta</taxon>
        <taxon>Tracheophyta</taxon>
        <taxon>Spermatophyta</taxon>
        <taxon>Magnoliopsida</taxon>
        <taxon>eudicotyledons</taxon>
        <taxon>Gunneridae</taxon>
        <taxon>Pentapetalae</taxon>
        <taxon>rosids</taxon>
        <taxon>fabids</taxon>
        <taxon>Oxalidales</taxon>
        <taxon>Cephalotaceae</taxon>
        <taxon>Cephalotus</taxon>
    </lineage>
</organism>
<dbReference type="AlphaFoldDB" id="A0A1Q3D9W3"/>
<name>A0A1Q3D9W3_CEPFO</name>
<sequence length="132" mass="14883">WRNMRNTVSFWRINHNSSIIDGQTGIMSDVPMILATFSLRVVTKILLPGKPHFKEFFKCSKLVGFSVHTSSRTIRNFLPPTESRIACKRDSNSFKLGTLLSRPSSIALAILISSKGSETHTHIFFSKWASTL</sequence>